<evidence type="ECO:0000313" key="6">
    <source>
        <dbReference type="Proteomes" id="UP001317001"/>
    </source>
</evidence>
<keyword evidence="1" id="KW-0677">Repeat</keyword>
<dbReference type="EMBL" id="CP102382">
    <property type="protein sequence ID" value="UUV21690.1"/>
    <property type="molecule type" value="Genomic_DNA"/>
</dbReference>
<keyword evidence="4" id="KW-0732">Signal</keyword>
<dbReference type="Gene3D" id="1.25.40.10">
    <property type="entry name" value="Tetratricopeptide repeat domain"/>
    <property type="match status" value="3"/>
</dbReference>
<dbReference type="InterPro" id="IPR019734">
    <property type="entry name" value="TPR_rpt"/>
</dbReference>
<evidence type="ECO:0000313" key="5">
    <source>
        <dbReference type="EMBL" id="UUV21690.1"/>
    </source>
</evidence>
<dbReference type="InterPro" id="IPR051012">
    <property type="entry name" value="CellSynth/LPSAsmb/PSIAsmb"/>
</dbReference>
<evidence type="ECO:0000256" key="4">
    <source>
        <dbReference type="SAM" id="SignalP"/>
    </source>
</evidence>
<organism evidence="5 6">
    <name type="scientific">Paenimyroides aestuarii</name>
    <dbReference type="NCBI Taxonomy" id="2968490"/>
    <lineage>
        <taxon>Bacteria</taxon>
        <taxon>Pseudomonadati</taxon>
        <taxon>Bacteroidota</taxon>
        <taxon>Flavobacteriia</taxon>
        <taxon>Flavobacteriales</taxon>
        <taxon>Flavobacteriaceae</taxon>
        <taxon>Paenimyroides</taxon>
    </lineage>
</organism>
<dbReference type="SUPFAM" id="SSF48452">
    <property type="entry name" value="TPR-like"/>
    <property type="match status" value="2"/>
</dbReference>
<dbReference type="RefSeq" id="WP_257499611.1">
    <property type="nucleotide sequence ID" value="NZ_CP102382.1"/>
</dbReference>
<dbReference type="Proteomes" id="UP001317001">
    <property type="component" value="Chromosome"/>
</dbReference>
<evidence type="ECO:0000256" key="2">
    <source>
        <dbReference type="ARBA" id="ARBA00022803"/>
    </source>
</evidence>
<dbReference type="Pfam" id="PF13414">
    <property type="entry name" value="TPR_11"/>
    <property type="match status" value="1"/>
</dbReference>
<evidence type="ECO:0000256" key="1">
    <source>
        <dbReference type="ARBA" id="ARBA00022737"/>
    </source>
</evidence>
<proteinExistence type="predicted"/>
<feature type="repeat" description="TPR" evidence="3">
    <location>
        <begin position="192"/>
        <end position="225"/>
    </location>
</feature>
<dbReference type="PROSITE" id="PS50005">
    <property type="entry name" value="TPR"/>
    <property type="match status" value="1"/>
</dbReference>
<dbReference type="PANTHER" id="PTHR45586">
    <property type="entry name" value="TPR REPEAT-CONTAINING PROTEIN PA4667"/>
    <property type="match status" value="1"/>
</dbReference>
<evidence type="ECO:0000256" key="3">
    <source>
        <dbReference type="PROSITE-ProRule" id="PRU00339"/>
    </source>
</evidence>
<reference evidence="5 6" key="1">
    <citation type="submission" date="2022-08" db="EMBL/GenBank/DDBJ databases">
        <title>Myroides zhujiangensis sp. nov., a novel bacterium isolated from sediment in the Pearl River Estuary.</title>
        <authorList>
            <person name="Cui L."/>
        </authorList>
    </citation>
    <scope>NUCLEOTIDE SEQUENCE [LARGE SCALE GENOMIC DNA]</scope>
    <source>
        <strain evidence="5 6">SCSIO 72103</strain>
    </source>
</reference>
<dbReference type="SMART" id="SM00028">
    <property type="entry name" value="TPR"/>
    <property type="match status" value="4"/>
</dbReference>
<dbReference type="InterPro" id="IPR011990">
    <property type="entry name" value="TPR-like_helical_dom_sf"/>
</dbReference>
<protein>
    <submittedName>
        <fullName evidence="5">Tetratricopeptide repeat protein</fullName>
    </submittedName>
</protein>
<sequence>MNKKITLSLALLSFIFSANAQDGNEIDTAIKYGRYDVAKKELYRLIRSQPNQGKNFYRLGVIHLNENNKDSASFYFKQGLRAVKNADVNNIGIAKIGLLDQKDKEAKSKFNAATLNLSPSDFETYLVIANAYTFAPKPDFDAALDYVNLAMLVNKDTPEPHIARGDIYFAEKQFVDARRVYYATSKMFPNSLLPKMKLADVYRAGNEFEEAIKVYDTIVSKDPNYADVYKQLGLTYADYARFKDDRSLLDKGVENYFKYHGMIGESMDVDNELAAYLIKNKDYKSLGDLVRTKWYTRGDNFLMYRYRAIADFQNGKFLDAKESIDKYFDVQDKKEQILPIDYLYKGLSELEASRNEDGTFNEGVYKKSIQEMTKAVQDNPKLGVALHELGVDLFKDEHYEQAYFVFDLASKDEKSPYYVYDMYYKGNALYMASDKPMFNDQLQKAKTNLDSSLKKTPTFEAYLISARVNRNLNTQTSMAQMEKDYEGFINLLTQKGRANDAAFKDALIEAYTMIGNYNQNVNKAKAVQSFQKVLQLDSSNEYARKQVQNSKSTTKSN</sequence>
<accession>A0ABY5NT24</accession>
<keyword evidence="2 3" id="KW-0802">TPR repeat</keyword>
<gene>
    <name evidence="5" type="ORF">NPX36_01165</name>
</gene>
<dbReference type="PANTHER" id="PTHR45586:SF1">
    <property type="entry name" value="LIPOPOLYSACCHARIDE ASSEMBLY PROTEIN B"/>
    <property type="match status" value="1"/>
</dbReference>
<feature type="signal peptide" evidence="4">
    <location>
        <begin position="1"/>
        <end position="20"/>
    </location>
</feature>
<feature type="chain" id="PRO_5047154758" evidence="4">
    <location>
        <begin position="21"/>
        <end position="557"/>
    </location>
</feature>
<name>A0ABY5NT24_9FLAO</name>
<keyword evidence="6" id="KW-1185">Reference proteome</keyword>